<dbReference type="Pfam" id="PF00990">
    <property type="entry name" value="GGDEF"/>
    <property type="match status" value="1"/>
</dbReference>
<dbReference type="Gene3D" id="3.30.70.270">
    <property type="match status" value="1"/>
</dbReference>
<dbReference type="SUPFAM" id="SSF55073">
    <property type="entry name" value="Nucleotide cyclase"/>
    <property type="match status" value="1"/>
</dbReference>
<keyword evidence="1" id="KW-1133">Transmembrane helix</keyword>
<dbReference type="AlphaFoldDB" id="A0A3B0VXM7"/>
<dbReference type="SMART" id="SM00267">
    <property type="entry name" value="GGDEF"/>
    <property type="match status" value="1"/>
</dbReference>
<dbReference type="GO" id="GO:0052621">
    <property type="term" value="F:diguanylate cyclase activity"/>
    <property type="evidence" value="ECO:0007669"/>
    <property type="project" value="TreeGrafter"/>
</dbReference>
<gene>
    <name evidence="3" type="ORF">MNBD_GAMMA02-943</name>
</gene>
<protein>
    <submittedName>
        <fullName evidence="3">Diguanylate cyclase/phosphodiesterase (GGDEF &amp; EAL domains) with PAS/PAC sensor(S)</fullName>
    </submittedName>
</protein>
<feature type="transmembrane region" description="Helical" evidence="1">
    <location>
        <begin position="12"/>
        <end position="33"/>
    </location>
</feature>
<dbReference type="GO" id="GO:0043709">
    <property type="term" value="P:cell adhesion involved in single-species biofilm formation"/>
    <property type="evidence" value="ECO:0007669"/>
    <property type="project" value="TreeGrafter"/>
</dbReference>
<evidence type="ECO:0000313" key="3">
    <source>
        <dbReference type="EMBL" id="VAW47791.1"/>
    </source>
</evidence>
<accession>A0A3B0VXM7</accession>
<feature type="transmembrane region" description="Helical" evidence="1">
    <location>
        <begin position="67"/>
        <end position="86"/>
    </location>
</feature>
<dbReference type="FunFam" id="3.30.70.270:FF:000001">
    <property type="entry name" value="Diguanylate cyclase domain protein"/>
    <property type="match status" value="1"/>
</dbReference>
<dbReference type="PANTHER" id="PTHR45138:SF9">
    <property type="entry name" value="DIGUANYLATE CYCLASE DGCM-RELATED"/>
    <property type="match status" value="1"/>
</dbReference>
<proteinExistence type="predicted"/>
<dbReference type="InterPro" id="IPR043128">
    <property type="entry name" value="Rev_trsase/Diguanyl_cyclase"/>
</dbReference>
<organism evidence="3">
    <name type="scientific">hydrothermal vent metagenome</name>
    <dbReference type="NCBI Taxonomy" id="652676"/>
    <lineage>
        <taxon>unclassified sequences</taxon>
        <taxon>metagenomes</taxon>
        <taxon>ecological metagenomes</taxon>
    </lineage>
</organism>
<dbReference type="GO" id="GO:1902201">
    <property type="term" value="P:negative regulation of bacterial-type flagellum-dependent cell motility"/>
    <property type="evidence" value="ECO:0007669"/>
    <property type="project" value="TreeGrafter"/>
</dbReference>
<dbReference type="NCBIfam" id="TIGR00254">
    <property type="entry name" value="GGDEF"/>
    <property type="match status" value="1"/>
</dbReference>
<name>A0A3B0VXM7_9ZZZZ</name>
<dbReference type="PANTHER" id="PTHR45138">
    <property type="entry name" value="REGULATORY COMPONENTS OF SENSORY TRANSDUCTION SYSTEM"/>
    <property type="match status" value="1"/>
</dbReference>
<dbReference type="InterPro" id="IPR029787">
    <property type="entry name" value="Nucleotide_cyclase"/>
</dbReference>
<evidence type="ECO:0000256" key="1">
    <source>
        <dbReference type="SAM" id="Phobius"/>
    </source>
</evidence>
<feature type="transmembrane region" description="Helical" evidence="1">
    <location>
        <begin position="106"/>
        <end position="127"/>
    </location>
</feature>
<dbReference type="CDD" id="cd01949">
    <property type="entry name" value="GGDEF"/>
    <property type="match status" value="1"/>
</dbReference>
<feature type="transmembrane region" description="Helical" evidence="1">
    <location>
        <begin position="134"/>
        <end position="152"/>
    </location>
</feature>
<feature type="domain" description="GGDEF" evidence="2">
    <location>
        <begin position="192"/>
        <end position="321"/>
    </location>
</feature>
<evidence type="ECO:0000259" key="2">
    <source>
        <dbReference type="PROSITE" id="PS50887"/>
    </source>
</evidence>
<dbReference type="GO" id="GO:0005886">
    <property type="term" value="C:plasma membrane"/>
    <property type="evidence" value="ECO:0007669"/>
    <property type="project" value="TreeGrafter"/>
</dbReference>
<dbReference type="InterPro" id="IPR000160">
    <property type="entry name" value="GGDEF_dom"/>
</dbReference>
<keyword evidence="1" id="KW-0812">Transmembrane</keyword>
<reference evidence="3" key="1">
    <citation type="submission" date="2018-06" db="EMBL/GenBank/DDBJ databases">
        <authorList>
            <person name="Zhirakovskaya E."/>
        </authorList>
    </citation>
    <scope>NUCLEOTIDE SEQUENCE</scope>
</reference>
<sequence>MDNITKIRREEEIIVMGLCLACAVCVGLFAAIRFFNQDWIVGTLDLVLASFSFYVFTVVFRTGNTEFPAFSMAVISVFGTIATIILKGDGQVFWAYPTVALMFYLLPAKQALIVWIVFVGIILFLLFELPAIKLVIIMMSFFVTSFFCYLFSTKTNQQHERLRNLANEDALTKVKNRRAFNRETELLEKSESPESAILFDLDKFKQVNDYFGHAKGDEVLKQVSQFVKSHVSSDNKLYRIGGDEFAILCFGRDFDYAYQLAQKIHLEFTQSTISHEHGITLSMAAAQKEADESVIEWLGRLDSALYQAKKSGRNQIVKAMRY</sequence>
<dbReference type="InterPro" id="IPR050469">
    <property type="entry name" value="Diguanylate_Cyclase"/>
</dbReference>
<dbReference type="EMBL" id="UOFA01000369">
    <property type="protein sequence ID" value="VAW47791.1"/>
    <property type="molecule type" value="Genomic_DNA"/>
</dbReference>
<keyword evidence="1" id="KW-0472">Membrane</keyword>
<dbReference type="PROSITE" id="PS50887">
    <property type="entry name" value="GGDEF"/>
    <property type="match status" value="1"/>
</dbReference>
<feature type="transmembrane region" description="Helical" evidence="1">
    <location>
        <begin position="39"/>
        <end position="60"/>
    </location>
</feature>